<evidence type="ECO:0000313" key="2">
    <source>
        <dbReference type="EMBL" id="MFB9681808.1"/>
    </source>
</evidence>
<protein>
    <recommendedName>
        <fullName evidence="4">Permease</fullName>
    </recommendedName>
</protein>
<organism evidence="2 3">
    <name type="scientific">Streptosporangium vulgare</name>
    <dbReference type="NCBI Taxonomy" id="46190"/>
    <lineage>
        <taxon>Bacteria</taxon>
        <taxon>Bacillati</taxon>
        <taxon>Actinomycetota</taxon>
        <taxon>Actinomycetes</taxon>
        <taxon>Streptosporangiales</taxon>
        <taxon>Streptosporangiaceae</taxon>
        <taxon>Streptosporangium</taxon>
    </lineage>
</organism>
<evidence type="ECO:0000256" key="1">
    <source>
        <dbReference type="SAM" id="Phobius"/>
    </source>
</evidence>
<sequence>MEGITHRYGRFAGTIHPSGLSTPSERLAYVRPTGTGHQGWLKITKIGSAESTPMGDSLNRVPVGQLLGTIGLTLGGAAIVLLVIAARCGSTARDRRIQLLTTLGGGRGHQATVNLGEALVPVVIGTVLGALPYTVMSVENVRIPMIDQVVDSTDLRAWAWALPLVAFAACVLALSTVVGLHRATGDGRSTRPRTFADTIPRWRLYAGLLGLVAIISTPYLSKAASFLAYIGGTALLWGMLPSAAGVVIRRWGQSAASFGTRTGRGDALVAGRWTHARPGVVVRLVAVIVIGLGVITQAQVWSSRLGESSQNAQVMKEQLHDSVLVVTPRSMAPGTVNAFRHSLPRTANLFLVTSAKGPADAAVLHGSCAAIRSLGITCPAPSFRIADGDVRAVVLGQFVGHSGSTELREGNVPGATRTADSLAVVSPVESANMAAQVKETAHRAFGMAEVRRPYDSWLLGADRLAAMANWVKLLTVLMLAVLSLAVAFSSAAEFLVFTTAVAPLAILSERRRFLLGVALWNLTLPTMIAVVFGVCVAAWQGTFFVAMTEAGVFSWNLLAASAAGAGTLAVAVGIVSGAGAVRAGARWRPAAD</sequence>
<feature type="transmembrane region" description="Helical" evidence="1">
    <location>
        <begin position="226"/>
        <end position="248"/>
    </location>
</feature>
<feature type="transmembrane region" description="Helical" evidence="1">
    <location>
        <begin position="280"/>
        <end position="301"/>
    </location>
</feature>
<feature type="transmembrane region" description="Helical" evidence="1">
    <location>
        <begin position="202"/>
        <end position="220"/>
    </location>
</feature>
<keyword evidence="1" id="KW-0472">Membrane</keyword>
<evidence type="ECO:0000313" key="3">
    <source>
        <dbReference type="Proteomes" id="UP001589610"/>
    </source>
</evidence>
<keyword evidence="3" id="KW-1185">Reference proteome</keyword>
<dbReference type="Proteomes" id="UP001589610">
    <property type="component" value="Unassembled WGS sequence"/>
</dbReference>
<comment type="caution">
    <text evidence="2">The sequence shown here is derived from an EMBL/GenBank/DDBJ whole genome shotgun (WGS) entry which is preliminary data.</text>
</comment>
<evidence type="ECO:0008006" key="4">
    <source>
        <dbReference type="Google" id="ProtNLM"/>
    </source>
</evidence>
<feature type="transmembrane region" description="Helical" evidence="1">
    <location>
        <begin position="513"/>
        <end position="539"/>
    </location>
</feature>
<feature type="transmembrane region" description="Helical" evidence="1">
    <location>
        <begin position="559"/>
        <end position="581"/>
    </location>
</feature>
<dbReference type="RefSeq" id="WP_386163130.1">
    <property type="nucleotide sequence ID" value="NZ_JBHMBS010000039.1"/>
</dbReference>
<feature type="transmembrane region" description="Helical" evidence="1">
    <location>
        <begin position="63"/>
        <end position="86"/>
    </location>
</feature>
<dbReference type="EMBL" id="JBHMBS010000039">
    <property type="protein sequence ID" value="MFB9681808.1"/>
    <property type="molecule type" value="Genomic_DNA"/>
</dbReference>
<feature type="transmembrane region" description="Helical" evidence="1">
    <location>
        <begin position="473"/>
        <end position="506"/>
    </location>
</feature>
<feature type="transmembrane region" description="Helical" evidence="1">
    <location>
        <begin position="118"/>
        <end position="138"/>
    </location>
</feature>
<proteinExistence type="predicted"/>
<feature type="transmembrane region" description="Helical" evidence="1">
    <location>
        <begin position="158"/>
        <end position="181"/>
    </location>
</feature>
<accession>A0ABV5TRP0</accession>
<keyword evidence="1" id="KW-0812">Transmembrane</keyword>
<name>A0ABV5TRP0_9ACTN</name>
<keyword evidence="1" id="KW-1133">Transmembrane helix</keyword>
<gene>
    <name evidence="2" type="ORF">ACFFRH_40590</name>
</gene>
<reference evidence="2 3" key="1">
    <citation type="submission" date="2024-09" db="EMBL/GenBank/DDBJ databases">
        <authorList>
            <person name="Sun Q."/>
            <person name="Mori K."/>
        </authorList>
    </citation>
    <scope>NUCLEOTIDE SEQUENCE [LARGE SCALE GENOMIC DNA]</scope>
    <source>
        <strain evidence="2 3">JCM 3028</strain>
    </source>
</reference>